<dbReference type="SUPFAM" id="SSF46689">
    <property type="entry name" value="Homeodomain-like"/>
    <property type="match status" value="1"/>
</dbReference>
<proteinExistence type="predicted"/>
<dbReference type="InterPro" id="IPR009057">
    <property type="entry name" value="Homeodomain-like_sf"/>
</dbReference>
<dbReference type="EMBL" id="CP050124">
    <property type="protein sequence ID" value="QIP42720.1"/>
    <property type="molecule type" value="Genomic_DNA"/>
</dbReference>
<dbReference type="Proteomes" id="UP000502345">
    <property type="component" value="Chromosome"/>
</dbReference>
<organism evidence="4 5">
    <name type="scientific">Rhodococcus erythropolis</name>
    <name type="common">Arthrobacter picolinophilus</name>
    <dbReference type="NCBI Taxonomy" id="1833"/>
    <lineage>
        <taxon>Bacteria</taxon>
        <taxon>Bacillati</taxon>
        <taxon>Actinomycetota</taxon>
        <taxon>Actinomycetes</taxon>
        <taxon>Mycobacteriales</taxon>
        <taxon>Nocardiaceae</taxon>
        <taxon>Rhodococcus</taxon>
        <taxon>Rhodococcus erythropolis group</taxon>
    </lineage>
</organism>
<dbReference type="PROSITE" id="PS50977">
    <property type="entry name" value="HTH_TETR_2"/>
    <property type="match status" value="1"/>
</dbReference>
<protein>
    <submittedName>
        <fullName evidence="4">Transcriptional regulator, TetR family</fullName>
    </submittedName>
</protein>
<evidence type="ECO:0000313" key="4">
    <source>
        <dbReference type="EMBL" id="QIP42720.1"/>
    </source>
</evidence>
<dbReference type="PANTHER" id="PTHR30055">
    <property type="entry name" value="HTH-TYPE TRANSCRIPTIONAL REGULATOR RUTR"/>
    <property type="match status" value="1"/>
</dbReference>
<gene>
    <name evidence="4" type="ORF">G9444_5477</name>
</gene>
<dbReference type="InterPro" id="IPR050109">
    <property type="entry name" value="HTH-type_TetR-like_transc_reg"/>
</dbReference>
<evidence type="ECO:0000256" key="1">
    <source>
        <dbReference type="ARBA" id="ARBA00023125"/>
    </source>
</evidence>
<keyword evidence="1 2" id="KW-0238">DNA-binding</keyword>
<dbReference type="InterPro" id="IPR001647">
    <property type="entry name" value="HTH_TetR"/>
</dbReference>
<sequence length="221" mass="24430">MFGGGARAIYGIGMTNELPVRGSWRDYEDLGLPKPLAAALEAFVEQGYHGTSIRDVASRSGLSVPGLYHHYPSKQALLIGLATVVMTELLERSRAAELDAGDDPSDRFDAVIESLLRFHMFRREQSFVASSEIRSMEPDSRAGYIAQRDEQQKQVDRIVLDGVASGVFEADHPEDASRAVVTMCVAVAVWYRPDGELSPDELVERYLEIARRMVGAKRVGE</sequence>
<dbReference type="InterPro" id="IPR041490">
    <property type="entry name" value="KstR2_TetR_C"/>
</dbReference>
<dbReference type="Pfam" id="PF00440">
    <property type="entry name" value="TetR_N"/>
    <property type="match status" value="1"/>
</dbReference>
<evidence type="ECO:0000313" key="5">
    <source>
        <dbReference type="Proteomes" id="UP000502345"/>
    </source>
</evidence>
<dbReference type="GO" id="GO:0003700">
    <property type="term" value="F:DNA-binding transcription factor activity"/>
    <property type="evidence" value="ECO:0007669"/>
    <property type="project" value="TreeGrafter"/>
</dbReference>
<dbReference type="SUPFAM" id="SSF48498">
    <property type="entry name" value="Tetracyclin repressor-like, C-terminal domain"/>
    <property type="match status" value="1"/>
</dbReference>
<feature type="DNA-binding region" description="H-T-H motif" evidence="2">
    <location>
        <begin position="52"/>
        <end position="71"/>
    </location>
</feature>
<dbReference type="PANTHER" id="PTHR30055:SF237">
    <property type="entry name" value="TRANSCRIPTIONAL REPRESSOR MCE3R"/>
    <property type="match status" value="1"/>
</dbReference>
<name>A0A6G9D0Y1_RHOER</name>
<reference evidence="4 5" key="1">
    <citation type="submission" date="2020-03" db="EMBL/GenBank/DDBJ databases">
        <title>Screen low temperature-resistant strains for efficient degradation of petroleum hydrocarbons under the low temperature.</title>
        <authorList>
            <person name="Wang Y."/>
            <person name="Chen J."/>
        </authorList>
    </citation>
    <scope>NUCLEOTIDE SEQUENCE [LARGE SCALE GENOMIC DNA]</scope>
    <source>
        <strain evidence="4 5">KB1</strain>
    </source>
</reference>
<dbReference type="Gene3D" id="1.10.357.10">
    <property type="entry name" value="Tetracycline Repressor, domain 2"/>
    <property type="match status" value="1"/>
</dbReference>
<feature type="domain" description="HTH tetR-type" evidence="3">
    <location>
        <begin position="29"/>
        <end position="89"/>
    </location>
</feature>
<evidence type="ECO:0000259" key="3">
    <source>
        <dbReference type="PROSITE" id="PS50977"/>
    </source>
</evidence>
<dbReference type="Pfam" id="PF17932">
    <property type="entry name" value="TetR_C_24"/>
    <property type="match status" value="1"/>
</dbReference>
<accession>A0A6G9D0Y1</accession>
<dbReference type="GO" id="GO:0000976">
    <property type="term" value="F:transcription cis-regulatory region binding"/>
    <property type="evidence" value="ECO:0007669"/>
    <property type="project" value="TreeGrafter"/>
</dbReference>
<evidence type="ECO:0000256" key="2">
    <source>
        <dbReference type="PROSITE-ProRule" id="PRU00335"/>
    </source>
</evidence>
<dbReference type="AlphaFoldDB" id="A0A6G9D0Y1"/>
<dbReference type="PRINTS" id="PR00455">
    <property type="entry name" value="HTHTETR"/>
</dbReference>
<dbReference type="InterPro" id="IPR036271">
    <property type="entry name" value="Tet_transcr_reg_TetR-rel_C_sf"/>
</dbReference>